<evidence type="ECO:0000259" key="1">
    <source>
        <dbReference type="PROSITE" id="PS50404"/>
    </source>
</evidence>
<dbReference type="PANTHER" id="PTHR44051:SF8">
    <property type="entry name" value="GLUTATHIONE S-TRANSFERASE GSTA"/>
    <property type="match status" value="1"/>
</dbReference>
<dbReference type="Gene3D" id="3.40.30.10">
    <property type="entry name" value="Glutaredoxin"/>
    <property type="match status" value="1"/>
</dbReference>
<dbReference type="InterPro" id="IPR036282">
    <property type="entry name" value="Glutathione-S-Trfase_C_sf"/>
</dbReference>
<reference evidence="3" key="1">
    <citation type="journal article" date="2015" name="Nature">
        <title>Complex archaea that bridge the gap between prokaryotes and eukaryotes.</title>
        <authorList>
            <person name="Spang A."/>
            <person name="Saw J.H."/>
            <person name="Jorgensen S.L."/>
            <person name="Zaremba-Niedzwiedzka K."/>
            <person name="Martijn J."/>
            <person name="Lind A.E."/>
            <person name="van Eijk R."/>
            <person name="Schleper C."/>
            <person name="Guy L."/>
            <person name="Ettema T.J."/>
        </authorList>
    </citation>
    <scope>NUCLEOTIDE SEQUENCE</scope>
</reference>
<evidence type="ECO:0008006" key="4">
    <source>
        <dbReference type="Google" id="ProtNLM"/>
    </source>
</evidence>
<dbReference type="AlphaFoldDB" id="A0A0F9NVY7"/>
<dbReference type="Pfam" id="PF02798">
    <property type="entry name" value="GST_N"/>
    <property type="match status" value="1"/>
</dbReference>
<organism evidence="3">
    <name type="scientific">marine sediment metagenome</name>
    <dbReference type="NCBI Taxonomy" id="412755"/>
    <lineage>
        <taxon>unclassified sequences</taxon>
        <taxon>metagenomes</taxon>
        <taxon>ecological metagenomes</taxon>
    </lineage>
</organism>
<dbReference type="PROSITE" id="PS50405">
    <property type="entry name" value="GST_CTER"/>
    <property type="match status" value="1"/>
</dbReference>
<sequence length="230" mass="25526">MDMSPYLLHYAPDNASVIIRMALDSVGLPFDAVLVDRSRHAQTSPYYLKLNPHGLIPVLEGPEGAIFETGAILLWLNDRHGELGPSVTNPARADFLKWLFFISNTVHPALRMCFYPEKYVGAQAAHQLTLYQTMSKAIQSHLKTLDLHASQRPLPLALQLYLAALLRWCALYPRDRDRSWFSLADTPHLQTMCRAVEQMPCAKAAQAAEGLGPTPFTAPVYAAPEKGTAT</sequence>
<name>A0A0F9NVY7_9ZZZZ</name>
<dbReference type="InterPro" id="IPR004045">
    <property type="entry name" value="Glutathione_S-Trfase_N"/>
</dbReference>
<dbReference type="InterPro" id="IPR010987">
    <property type="entry name" value="Glutathione-S-Trfase_C-like"/>
</dbReference>
<dbReference type="SUPFAM" id="SSF52833">
    <property type="entry name" value="Thioredoxin-like"/>
    <property type="match status" value="1"/>
</dbReference>
<dbReference type="CDD" id="cd03057">
    <property type="entry name" value="GST_N_Beta"/>
    <property type="match status" value="1"/>
</dbReference>
<dbReference type="PROSITE" id="PS50404">
    <property type="entry name" value="GST_NTER"/>
    <property type="match status" value="1"/>
</dbReference>
<proteinExistence type="predicted"/>
<dbReference type="InterPro" id="IPR036249">
    <property type="entry name" value="Thioredoxin-like_sf"/>
</dbReference>
<protein>
    <recommendedName>
        <fullName evidence="4">GST N-terminal domain-containing protein</fullName>
    </recommendedName>
</protein>
<evidence type="ECO:0000313" key="3">
    <source>
        <dbReference type="EMBL" id="KKM93030.1"/>
    </source>
</evidence>
<dbReference type="SUPFAM" id="SSF47616">
    <property type="entry name" value="GST C-terminal domain-like"/>
    <property type="match status" value="1"/>
</dbReference>
<dbReference type="Gene3D" id="1.20.1050.10">
    <property type="match status" value="1"/>
</dbReference>
<dbReference type="EMBL" id="LAZR01006320">
    <property type="protein sequence ID" value="KKM93030.1"/>
    <property type="molecule type" value="Genomic_DNA"/>
</dbReference>
<accession>A0A0F9NVY7</accession>
<comment type="caution">
    <text evidence="3">The sequence shown here is derived from an EMBL/GenBank/DDBJ whole genome shotgun (WGS) entry which is preliminary data.</text>
</comment>
<feature type="domain" description="GST N-terminal" evidence="1">
    <location>
        <begin position="3"/>
        <end position="84"/>
    </location>
</feature>
<evidence type="ECO:0000259" key="2">
    <source>
        <dbReference type="PROSITE" id="PS50405"/>
    </source>
</evidence>
<gene>
    <name evidence="3" type="ORF">LCGC14_1212500</name>
</gene>
<feature type="domain" description="GST C-terminal" evidence="2">
    <location>
        <begin position="88"/>
        <end position="216"/>
    </location>
</feature>
<dbReference type="PANTHER" id="PTHR44051">
    <property type="entry name" value="GLUTATHIONE S-TRANSFERASE-RELATED"/>
    <property type="match status" value="1"/>
</dbReference>